<evidence type="ECO:0000313" key="3">
    <source>
        <dbReference type="Proteomes" id="UP001347146"/>
    </source>
</evidence>
<keyword evidence="3" id="KW-1185">Reference proteome</keyword>
<gene>
    <name evidence="2" type="ORF">VZC37_16445</name>
</gene>
<keyword evidence="1" id="KW-0472">Membrane</keyword>
<dbReference type="Proteomes" id="UP001347146">
    <property type="component" value="Unassembled WGS sequence"/>
</dbReference>
<evidence type="ECO:0000313" key="2">
    <source>
        <dbReference type="EMBL" id="MEE3851933.1"/>
    </source>
</evidence>
<organism evidence="2 3">
    <name type="scientific">Gordonia sesuvii</name>
    <dbReference type="NCBI Taxonomy" id="3116777"/>
    <lineage>
        <taxon>Bacteria</taxon>
        <taxon>Bacillati</taxon>
        <taxon>Actinomycetota</taxon>
        <taxon>Actinomycetes</taxon>
        <taxon>Mycobacteriales</taxon>
        <taxon>Gordoniaceae</taxon>
        <taxon>Gordonia</taxon>
    </lineage>
</organism>
<evidence type="ECO:0000256" key="1">
    <source>
        <dbReference type="SAM" id="Phobius"/>
    </source>
</evidence>
<accession>A0ABU7MGG3</accession>
<proteinExistence type="predicted"/>
<comment type="caution">
    <text evidence="2">The sequence shown here is derived from an EMBL/GenBank/DDBJ whole genome shotgun (WGS) entry which is preliminary data.</text>
</comment>
<keyword evidence="1" id="KW-0812">Transmembrane</keyword>
<sequence length="78" mass="8206">MIPVSRRGFRGAPVTVGALTITDGTTTWTPVVDSGRVAMIGVITGLIAAALGSAAVLRQPPWPKMTIESDHLPGHRHH</sequence>
<keyword evidence="1" id="KW-1133">Transmembrane helix</keyword>
<dbReference type="EMBL" id="JAZDUF010000004">
    <property type="protein sequence ID" value="MEE3851933.1"/>
    <property type="molecule type" value="Genomic_DNA"/>
</dbReference>
<name>A0ABU7MGG3_9ACTN</name>
<feature type="transmembrane region" description="Helical" evidence="1">
    <location>
        <begin position="37"/>
        <end position="57"/>
    </location>
</feature>
<reference evidence="2 3" key="1">
    <citation type="submission" date="2024-01" db="EMBL/GenBank/DDBJ databases">
        <title>Draft genome sequence of Gordonia sp. LSe1-13.</title>
        <authorList>
            <person name="Suphannarot A."/>
            <person name="Mingma R."/>
        </authorList>
    </citation>
    <scope>NUCLEOTIDE SEQUENCE [LARGE SCALE GENOMIC DNA]</scope>
    <source>
        <strain evidence="2 3">LSe1-13</strain>
    </source>
</reference>
<protein>
    <submittedName>
        <fullName evidence="2">Uncharacterized protein</fullName>
    </submittedName>
</protein>